<sequence length="145" mass="16896">MSVIPHVSIPLELQDVLLLHDRKYTSTGNKSHSNETNDHRDIKCNFKDCGEYVKGDWQYKLHTLLHYGLFLTNCPFGGCQRLFETDAENHAHGQYWHGQLYKHIMKWCFEEDVEIDERLEYDEQTETYPKAPGQGSSADFASLKD</sequence>
<dbReference type="AlphaFoldDB" id="A0A5J4UP08"/>
<protein>
    <recommendedName>
        <fullName evidence="4">C2H2-type domain-containing protein</fullName>
    </recommendedName>
</protein>
<reference evidence="2 3" key="1">
    <citation type="submission" date="2019-03" db="EMBL/GenBank/DDBJ databases">
        <title>Single cell metagenomics reveals metabolic interactions within the superorganism composed of flagellate Streblomastix strix and complex community of Bacteroidetes bacteria on its surface.</title>
        <authorList>
            <person name="Treitli S.C."/>
            <person name="Kolisko M."/>
            <person name="Husnik F."/>
            <person name="Keeling P."/>
            <person name="Hampl V."/>
        </authorList>
    </citation>
    <scope>NUCLEOTIDE SEQUENCE [LARGE SCALE GENOMIC DNA]</scope>
    <source>
        <strain evidence="2">ST1C</strain>
    </source>
</reference>
<dbReference type="EMBL" id="SNRW01014210">
    <property type="protein sequence ID" value="KAA6371720.1"/>
    <property type="molecule type" value="Genomic_DNA"/>
</dbReference>
<gene>
    <name evidence="2" type="ORF">EZS28_032753</name>
</gene>
<feature type="region of interest" description="Disordered" evidence="1">
    <location>
        <begin position="124"/>
        <end position="145"/>
    </location>
</feature>
<evidence type="ECO:0000313" key="3">
    <source>
        <dbReference type="Proteomes" id="UP000324800"/>
    </source>
</evidence>
<name>A0A5J4UP08_9EUKA</name>
<accession>A0A5J4UP08</accession>
<evidence type="ECO:0000313" key="2">
    <source>
        <dbReference type="EMBL" id="KAA6371720.1"/>
    </source>
</evidence>
<dbReference type="Proteomes" id="UP000324800">
    <property type="component" value="Unassembled WGS sequence"/>
</dbReference>
<dbReference type="OrthoDB" id="4748970at2759"/>
<evidence type="ECO:0000256" key="1">
    <source>
        <dbReference type="SAM" id="MobiDB-lite"/>
    </source>
</evidence>
<evidence type="ECO:0008006" key="4">
    <source>
        <dbReference type="Google" id="ProtNLM"/>
    </source>
</evidence>
<comment type="caution">
    <text evidence="2">The sequence shown here is derived from an EMBL/GenBank/DDBJ whole genome shotgun (WGS) entry which is preliminary data.</text>
</comment>
<organism evidence="2 3">
    <name type="scientific">Streblomastix strix</name>
    <dbReference type="NCBI Taxonomy" id="222440"/>
    <lineage>
        <taxon>Eukaryota</taxon>
        <taxon>Metamonada</taxon>
        <taxon>Preaxostyla</taxon>
        <taxon>Oxymonadida</taxon>
        <taxon>Streblomastigidae</taxon>
        <taxon>Streblomastix</taxon>
    </lineage>
</organism>
<proteinExistence type="predicted"/>